<evidence type="ECO:0000256" key="1">
    <source>
        <dbReference type="PROSITE-ProRule" id="PRU00285"/>
    </source>
</evidence>
<accession>A0A243SA05</accession>
<protein>
    <submittedName>
        <fullName evidence="4">Heat-shock protein Hsp20</fullName>
    </submittedName>
</protein>
<dbReference type="CDD" id="cd06464">
    <property type="entry name" value="ACD_sHsps-like"/>
    <property type="match status" value="1"/>
</dbReference>
<evidence type="ECO:0000259" key="3">
    <source>
        <dbReference type="PROSITE" id="PS01031"/>
    </source>
</evidence>
<dbReference type="InterPro" id="IPR008978">
    <property type="entry name" value="HSP20-like_chaperone"/>
</dbReference>
<dbReference type="Proteomes" id="UP000195105">
    <property type="component" value="Unassembled WGS sequence"/>
</dbReference>
<reference evidence="4 5" key="1">
    <citation type="submission" date="2017-05" db="EMBL/GenBank/DDBJ databases">
        <title>Biotechnological potential of actinobacteria isolated from South African environments.</title>
        <authorList>
            <person name="Le Roes-Hill M."/>
            <person name="Prins A."/>
            <person name="Durrell K.A."/>
        </authorList>
    </citation>
    <scope>NUCLEOTIDE SEQUENCE [LARGE SCALE GENOMIC DNA]</scope>
    <source>
        <strain evidence="4 5">HMC13</strain>
    </source>
</reference>
<sequence length="150" mass="16875">MPLPVRREQSSPVWDPLREFQDLYQRMGQLWQSTVPGGGGLLGETWAPLADLEETDDAYVVEVDLPGVKKDDITVELNAGELAVHGEIKEKEHTGVLRSRTRRTGQFDYRVTLPQDTDEEHITAELTEGVLTVKVPKAEKAKPRRIEITS</sequence>
<name>A0A243SA05_9ACTN</name>
<dbReference type="PROSITE" id="PS01031">
    <property type="entry name" value="SHSP"/>
    <property type="match status" value="1"/>
</dbReference>
<comment type="caution">
    <text evidence="4">The sequence shown here is derived from an EMBL/GenBank/DDBJ whole genome shotgun (WGS) entry which is preliminary data.</text>
</comment>
<evidence type="ECO:0000313" key="5">
    <source>
        <dbReference type="Proteomes" id="UP000195105"/>
    </source>
</evidence>
<dbReference type="PANTHER" id="PTHR11527">
    <property type="entry name" value="HEAT-SHOCK PROTEIN 20 FAMILY MEMBER"/>
    <property type="match status" value="1"/>
</dbReference>
<dbReference type="Gene3D" id="2.60.40.790">
    <property type="match status" value="1"/>
</dbReference>
<evidence type="ECO:0000313" key="4">
    <source>
        <dbReference type="EMBL" id="OUD04501.1"/>
    </source>
</evidence>
<proteinExistence type="inferred from homology"/>
<dbReference type="InterPro" id="IPR031107">
    <property type="entry name" value="Small_HSP"/>
</dbReference>
<dbReference type="InterPro" id="IPR002068">
    <property type="entry name" value="A-crystallin/Hsp20_dom"/>
</dbReference>
<feature type="domain" description="SHSP" evidence="3">
    <location>
        <begin position="40"/>
        <end position="150"/>
    </location>
</feature>
<dbReference type="EMBL" id="NGFN01000012">
    <property type="protein sequence ID" value="OUD04501.1"/>
    <property type="molecule type" value="Genomic_DNA"/>
</dbReference>
<keyword evidence="5" id="KW-1185">Reference proteome</keyword>
<dbReference type="AlphaFoldDB" id="A0A243SA05"/>
<organism evidence="4 5">
    <name type="scientific">Streptomyces swartbergensis</name>
    <dbReference type="NCBI Taxonomy" id="487165"/>
    <lineage>
        <taxon>Bacteria</taxon>
        <taxon>Bacillati</taxon>
        <taxon>Actinomycetota</taxon>
        <taxon>Actinomycetes</taxon>
        <taxon>Kitasatosporales</taxon>
        <taxon>Streptomycetaceae</taxon>
        <taxon>Streptomyces</taxon>
    </lineage>
</organism>
<dbReference type="RefSeq" id="WP_086599452.1">
    <property type="nucleotide sequence ID" value="NZ_NGFN01000012.1"/>
</dbReference>
<gene>
    <name evidence="4" type="ORF">CA983_03835</name>
</gene>
<comment type="similarity">
    <text evidence="1 2">Belongs to the small heat shock protein (HSP20) family.</text>
</comment>
<evidence type="ECO:0000256" key="2">
    <source>
        <dbReference type="RuleBase" id="RU003616"/>
    </source>
</evidence>
<dbReference type="SUPFAM" id="SSF49764">
    <property type="entry name" value="HSP20-like chaperones"/>
    <property type="match status" value="1"/>
</dbReference>
<dbReference type="Pfam" id="PF00011">
    <property type="entry name" value="HSP20"/>
    <property type="match status" value="1"/>
</dbReference>